<gene>
    <name evidence="2" type="ORF">KCV87_15160</name>
</gene>
<feature type="signal peptide" evidence="1">
    <location>
        <begin position="1"/>
        <end position="23"/>
    </location>
</feature>
<organism evidence="2 3">
    <name type="scientific">Actinosynnema pretiosum subsp. pretiosum</name>
    <dbReference type="NCBI Taxonomy" id="103721"/>
    <lineage>
        <taxon>Bacteria</taxon>
        <taxon>Bacillati</taxon>
        <taxon>Actinomycetota</taxon>
        <taxon>Actinomycetes</taxon>
        <taxon>Pseudonocardiales</taxon>
        <taxon>Pseudonocardiaceae</taxon>
        <taxon>Actinosynnema</taxon>
    </lineage>
</organism>
<protein>
    <submittedName>
        <fullName evidence="2">Uncharacterized protein</fullName>
    </submittedName>
</protein>
<keyword evidence="1" id="KW-0732">Signal</keyword>
<name>A0AA45LBJ2_9PSEU</name>
<evidence type="ECO:0000256" key="1">
    <source>
        <dbReference type="SAM" id="SignalP"/>
    </source>
</evidence>
<feature type="chain" id="PRO_5041409999" evidence="1">
    <location>
        <begin position="24"/>
        <end position="50"/>
    </location>
</feature>
<evidence type="ECO:0000313" key="3">
    <source>
        <dbReference type="Proteomes" id="UP000677152"/>
    </source>
</evidence>
<dbReference type="Proteomes" id="UP000677152">
    <property type="component" value="Chromosome"/>
</dbReference>
<dbReference type="AlphaFoldDB" id="A0AA45LBJ2"/>
<dbReference type="EMBL" id="CP073249">
    <property type="protein sequence ID" value="QUF07254.1"/>
    <property type="molecule type" value="Genomic_DNA"/>
</dbReference>
<accession>A0AA45LBJ2</accession>
<evidence type="ECO:0000313" key="2">
    <source>
        <dbReference type="EMBL" id="QUF07254.1"/>
    </source>
</evidence>
<proteinExistence type="predicted"/>
<reference evidence="2" key="1">
    <citation type="submission" date="2021-04" db="EMBL/GenBank/DDBJ databases">
        <title>Genomic sequence of Actinosynnema pretiosum subsp. pretiosum ATCC 31280 (C-14919).</title>
        <authorList>
            <person name="Bai L."/>
            <person name="Wang X."/>
            <person name="Xiao Y."/>
        </authorList>
    </citation>
    <scope>NUCLEOTIDE SEQUENCE</scope>
    <source>
        <strain evidence="2">ATCC 31280</strain>
    </source>
</reference>
<sequence length="50" mass="5020">MVVNSLRRILAVAALCASFGVVAAVAASASPAVNASAIEDTFTPPYSIEP</sequence>